<name>A0A7W5AMN3_9ACTN</name>
<keyword evidence="2" id="KW-0808">Transferase</keyword>
<evidence type="ECO:0000313" key="3">
    <source>
        <dbReference type="Proteomes" id="UP000590749"/>
    </source>
</evidence>
<sequence length="264" mass="28806">MLDTETTSADPEQAQVASICRAVIDISTKSKDVQNALIAVEMPAEASAVNGLTTEKLMADGKPPADVLDEYCAELAAVLMLGQPIIIANAPYDLTVLDRECRRNGVPTIEDRLGGRALAPILDPICLDKKVAKFRRRVSPTQGARCLKTLAQVHGVGWDDELAHTAEYDALQAGRVVWQLMRRYPLLADMTLNELHIGQVGWYAEQAESLAQFFRRSANEARHSAEQAGDAAEQETLLADAEALSAKAESVSLDWPVRPFGIQR</sequence>
<dbReference type="Gene3D" id="3.30.420.10">
    <property type="entry name" value="Ribonuclease H-like superfamily/Ribonuclease H"/>
    <property type="match status" value="1"/>
</dbReference>
<gene>
    <name evidence="2" type="ORF">FHR83_006646</name>
</gene>
<feature type="domain" description="Exonuclease" evidence="1">
    <location>
        <begin position="2"/>
        <end position="186"/>
    </location>
</feature>
<accession>A0A7W5AMN3</accession>
<dbReference type="AlphaFoldDB" id="A0A7W5AMN3"/>
<reference evidence="2 3" key="1">
    <citation type="submission" date="2020-08" db="EMBL/GenBank/DDBJ databases">
        <title>Genomic Encyclopedia of Type Strains, Phase III (KMG-III): the genomes of soil and plant-associated and newly described type strains.</title>
        <authorList>
            <person name="Whitman W."/>
        </authorList>
    </citation>
    <scope>NUCLEOTIDE SEQUENCE [LARGE SCALE GENOMIC DNA]</scope>
    <source>
        <strain evidence="2 3">CECT 3287</strain>
    </source>
</reference>
<dbReference type="GO" id="GO:0003887">
    <property type="term" value="F:DNA-directed DNA polymerase activity"/>
    <property type="evidence" value="ECO:0007669"/>
    <property type="project" value="UniProtKB-EC"/>
</dbReference>
<dbReference type="SMART" id="SM00479">
    <property type="entry name" value="EXOIII"/>
    <property type="match status" value="1"/>
</dbReference>
<dbReference type="EMBL" id="JACHXF010000017">
    <property type="protein sequence ID" value="MBB3098940.1"/>
    <property type="molecule type" value="Genomic_DNA"/>
</dbReference>
<dbReference type="Pfam" id="PF00929">
    <property type="entry name" value="RNase_T"/>
    <property type="match status" value="1"/>
</dbReference>
<protein>
    <submittedName>
        <fullName evidence="2">DNA polymerase-3 subunit epsilon</fullName>
        <ecNumber evidence="2">2.7.7.7</ecNumber>
    </submittedName>
</protein>
<dbReference type="SUPFAM" id="SSF53098">
    <property type="entry name" value="Ribonuclease H-like"/>
    <property type="match status" value="1"/>
</dbReference>
<evidence type="ECO:0000313" key="2">
    <source>
        <dbReference type="EMBL" id="MBB3098940.1"/>
    </source>
</evidence>
<evidence type="ECO:0000259" key="1">
    <source>
        <dbReference type="SMART" id="SM00479"/>
    </source>
</evidence>
<dbReference type="GO" id="GO:0003676">
    <property type="term" value="F:nucleic acid binding"/>
    <property type="evidence" value="ECO:0007669"/>
    <property type="project" value="InterPro"/>
</dbReference>
<comment type="caution">
    <text evidence="2">The sequence shown here is derived from an EMBL/GenBank/DDBJ whole genome shotgun (WGS) entry which is preliminary data.</text>
</comment>
<dbReference type="InterPro" id="IPR012337">
    <property type="entry name" value="RNaseH-like_sf"/>
</dbReference>
<keyword evidence="2" id="KW-0548">Nucleotidyltransferase</keyword>
<keyword evidence="3" id="KW-1185">Reference proteome</keyword>
<dbReference type="InterPro" id="IPR013520">
    <property type="entry name" value="Ribonucl_H"/>
</dbReference>
<dbReference type="EC" id="2.7.7.7" evidence="2"/>
<dbReference type="GO" id="GO:0004527">
    <property type="term" value="F:exonuclease activity"/>
    <property type="evidence" value="ECO:0007669"/>
    <property type="project" value="UniProtKB-ARBA"/>
</dbReference>
<organism evidence="2 3">
    <name type="scientific">Actinoplanes campanulatus</name>
    <dbReference type="NCBI Taxonomy" id="113559"/>
    <lineage>
        <taxon>Bacteria</taxon>
        <taxon>Bacillati</taxon>
        <taxon>Actinomycetota</taxon>
        <taxon>Actinomycetes</taxon>
        <taxon>Micromonosporales</taxon>
        <taxon>Micromonosporaceae</taxon>
        <taxon>Actinoplanes</taxon>
    </lineage>
</organism>
<dbReference type="RefSeq" id="WP_183225029.1">
    <property type="nucleotide sequence ID" value="NZ_BMPW01000020.1"/>
</dbReference>
<dbReference type="CDD" id="cd06127">
    <property type="entry name" value="DEDDh"/>
    <property type="match status" value="1"/>
</dbReference>
<proteinExistence type="predicted"/>
<dbReference type="InterPro" id="IPR036397">
    <property type="entry name" value="RNaseH_sf"/>
</dbReference>
<dbReference type="Proteomes" id="UP000590749">
    <property type="component" value="Unassembled WGS sequence"/>
</dbReference>